<reference evidence="2" key="1">
    <citation type="journal article" date="2019" name="Beilstein J. Org. Chem.">
        <title>Nanangenines: drimane sesquiterpenoids as the dominant metabolite cohort of a novel Australian fungus, Aspergillus nanangensis.</title>
        <authorList>
            <person name="Lacey H.J."/>
            <person name="Gilchrist C.L.M."/>
            <person name="Crombie A."/>
            <person name="Kalaitzis J.A."/>
            <person name="Vuong D."/>
            <person name="Rutledge P.J."/>
            <person name="Turner P."/>
            <person name="Pitt J.I."/>
            <person name="Lacey E."/>
            <person name="Chooi Y.H."/>
            <person name="Piggott A.M."/>
        </authorList>
    </citation>
    <scope>NUCLEOTIDE SEQUENCE</scope>
    <source>
        <strain evidence="2">MST-FP2251</strain>
    </source>
</reference>
<feature type="compositionally biased region" description="Polar residues" evidence="1">
    <location>
        <begin position="41"/>
        <end position="50"/>
    </location>
</feature>
<comment type="caution">
    <text evidence="2">The sequence shown here is derived from an EMBL/GenBank/DDBJ whole genome shotgun (WGS) entry which is preliminary data.</text>
</comment>
<sequence>MDADIGPNPEAFFRPVKRRKFLRRRHEEDSHDETPNEHESSLSAPQAAQEESNDAVHHSDIARLRRLHRTRKGGIEFSATSRPTAENGKQVAISTAEDMDFERAHAMSDRFTAHTGQTVDVDKHMYEPSHLFYRIYLACNGD</sequence>
<proteinExistence type="predicted"/>
<feature type="compositionally biased region" description="Basic and acidic residues" evidence="1">
    <location>
        <begin position="54"/>
        <end position="63"/>
    </location>
</feature>
<evidence type="ECO:0000313" key="3">
    <source>
        <dbReference type="Proteomes" id="UP001194746"/>
    </source>
</evidence>
<evidence type="ECO:0000313" key="2">
    <source>
        <dbReference type="EMBL" id="KAF9887586.1"/>
    </source>
</evidence>
<reference evidence="2" key="2">
    <citation type="submission" date="2020-02" db="EMBL/GenBank/DDBJ databases">
        <authorList>
            <person name="Gilchrist C.L.M."/>
            <person name="Chooi Y.-H."/>
        </authorList>
    </citation>
    <scope>NUCLEOTIDE SEQUENCE</scope>
    <source>
        <strain evidence="2">MST-FP2251</strain>
    </source>
</reference>
<protein>
    <submittedName>
        <fullName evidence="2">Uncharacterized protein</fullName>
    </submittedName>
</protein>
<dbReference type="Proteomes" id="UP001194746">
    <property type="component" value="Unassembled WGS sequence"/>
</dbReference>
<evidence type="ECO:0000256" key="1">
    <source>
        <dbReference type="SAM" id="MobiDB-lite"/>
    </source>
</evidence>
<feature type="compositionally biased region" description="Basic residues" evidence="1">
    <location>
        <begin position="15"/>
        <end position="24"/>
    </location>
</feature>
<keyword evidence="3" id="KW-1185">Reference proteome</keyword>
<dbReference type="AlphaFoldDB" id="A0AAD4CJA2"/>
<organism evidence="2 3">
    <name type="scientific">Aspergillus nanangensis</name>
    <dbReference type="NCBI Taxonomy" id="2582783"/>
    <lineage>
        <taxon>Eukaryota</taxon>
        <taxon>Fungi</taxon>
        <taxon>Dikarya</taxon>
        <taxon>Ascomycota</taxon>
        <taxon>Pezizomycotina</taxon>
        <taxon>Eurotiomycetes</taxon>
        <taxon>Eurotiomycetidae</taxon>
        <taxon>Eurotiales</taxon>
        <taxon>Aspergillaceae</taxon>
        <taxon>Aspergillus</taxon>
        <taxon>Aspergillus subgen. Circumdati</taxon>
    </lineage>
</organism>
<dbReference type="EMBL" id="VCAU01000059">
    <property type="protein sequence ID" value="KAF9887586.1"/>
    <property type="molecule type" value="Genomic_DNA"/>
</dbReference>
<feature type="region of interest" description="Disordered" evidence="1">
    <location>
        <begin position="1"/>
        <end position="67"/>
    </location>
</feature>
<accession>A0AAD4CJA2</accession>
<name>A0AAD4CJA2_ASPNN</name>
<gene>
    <name evidence="2" type="ORF">FE257_009798</name>
</gene>
<feature type="compositionally biased region" description="Basic and acidic residues" evidence="1">
    <location>
        <begin position="25"/>
        <end position="40"/>
    </location>
</feature>